<dbReference type="InterPro" id="IPR052990">
    <property type="entry name" value="Sulfoquinovosidase_GH31"/>
</dbReference>
<evidence type="ECO:0000259" key="5">
    <source>
        <dbReference type="Pfam" id="PF21365"/>
    </source>
</evidence>
<organism evidence="6">
    <name type="scientific">Thermohahella caldifontis</name>
    <dbReference type="NCBI Taxonomy" id="3142973"/>
    <lineage>
        <taxon>Bacteria</taxon>
        <taxon>Pseudomonadati</taxon>
        <taxon>Pseudomonadota</taxon>
        <taxon>Gammaproteobacteria</taxon>
        <taxon>Oceanospirillales</taxon>
        <taxon>Hahellaceae</taxon>
        <taxon>Thermohahella</taxon>
    </lineage>
</organism>
<evidence type="ECO:0000256" key="3">
    <source>
        <dbReference type="SAM" id="SignalP"/>
    </source>
</evidence>
<dbReference type="InterPro" id="IPR011013">
    <property type="entry name" value="Gal_mutarotase_sf_dom"/>
</dbReference>
<reference evidence="6" key="1">
    <citation type="submission" date="2024-05" db="EMBL/GenBank/DDBJ databases">
        <title>Genome sequencing of novel strain.</title>
        <authorList>
            <person name="Ganbat D."/>
            <person name="Ganbat S."/>
            <person name="Lee S.-J."/>
        </authorList>
    </citation>
    <scope>NUCLEOTIDE SEQUENCE</scope>
    <source>
        <strain evidence="6">SMD15-11</strain>
    </source>
</reference>
<evidence type="ECO:0000256" key="2">
    <source>
        <dbReference type="RuleBase" id="RU361185"/>
    </source>
</evidence>
<dbReference type="InterPro" id="IPR048395">
    <property type="entry name" value="Glyco_hydro_31_C"/>
</dbReference>
<dbReference type="NCBIfam" id="NF007746">
    <property type="entry name" value="PRK10426.1"/>
    <property type="match status" value="1"/>
</dbReference>
<name>A0AB39UV63_9GAMM</name>
<feature type="chain" id="PRO_5044264776" evidence="3">
    <location>
        <begin position="21"/>
        <end position="743"/>
    </location>
</feature>
<dbReference type="EC" id="3.2.1.20" evidence="6"/>
<evidence type="ECO:0000313" key="6">
    <source>
        <dbReference type="EMBL" id="XDT72029.1"/>
    </source>
</evidence>
<protein>
    <submittedName>
        <fullName evidence="6">Alpha-glucosidase</fullName>
        <ecNumber evidence="6">3.2.1.20</ecNumber>
    </submittedName>
</protein>
<feature type="domain" description="Glycoside hydrolase family 31 TIM barrel" evidence="4">
    <location>
        <begin position="298"/>
        <end position="615"/>
    </location>
</feature>
<accession>A0AB39UV63</accession>
<dbReference type="GO" id="GO:0004558">
    <property type="term" value="F:alpha-1,4-glucosidase activity"/>
    <property type="evidence" value="ECO:0007669"/>
    <property type="project" value="UniProtKB-EC"/>
</dbReference>
<dbReference type="GO" id="GO:0005975">
    <property type="term" value="P:carbohydrate metabolic process"/>
    <property type="evidence" value="ECO:0007669"/>
    <property type="project" value="InterPro"/>
</dbReference>
<dbReference type="KEGG" id="tcd:AAIA72_14700"/>
<dbReference type="InterPro" id="IPR000322">
    <property type="entry name" value="Glyco_hydro_31_TIM"/>
</dbReference>
<comment type="similarity">
    <text evidence="1 2">Belongs to the glycosyl hydrolase 31 family.</text>
</comment>
<proteinExistence type="inferred from homology"/>
<dbReference type="CDD" id="cd06594">
    <property type="entry name" value="GH31_glucosidase_YihQ"/>
    <property type="match status" value="1"/>
</dbReference>
<gene>
    <name evidence="6" type="ORF">AAIA72_14700</name>
</gene>
<dbReference type="InterPro" id="IPR013780">
    <property type="entry name" value="Glyco_hydro_b"/>
</dbReference>
<keyword evidence="2 6" id="KW-0326">Glycosidase</keyword>
<dbReference type="SUPFAM" id="SSF51011">
    <property type="entry name" value="Glycosyl hydrolase domain"/>
    <property type="match status" value="1"/>
</dbReference>
<dbReference type="GO" id="GO:0030246">
    <property type="term" value="F:carbohydrate binding"/>
    <property type="evidence" value="ECO:0007669"/>
    <property type="project" value="InterPro"/>
</dbReference>
<dbReference type="SUPFAM" id="SSF51445">
    <property type="entry name" value="(Trans)glycosidases"/>
    <property type="match status" value="1"/>
</dbReference>
<keyword evidence="3" id="KW-0732">Signal</keyword>
<sequence>MLRYSSALVLTLALSAGAQAGLTASASPVTWRSGSFEVRWTGNQLSVLSRTEPGKVLWQSVPGEAFAVAGGHALEGEDNRGSYTIDEHVRYRCEQQQVTGTRISGNTLELTGRYLDSDSRCRNRTWSLRFRALSAGQLRFDWSHNAGNYSELRFASRADERFYGFGEQFSVLNHKGHEVPVIAQENGVGRTHPVIAPVINLASPGSAGHAYSTYAAMPQFVSSLNRGLVLENDVYSVFDLRENDRVRIRLFEGRMAGRILQGRRMLDVISALTEYTGRMPELPAWIQQGAIVGMQGGTQRVLDIWEKLRAHNTPIAAFWLQDWVGKRKTTIGSQLWWNWELDENQYPEWSLMVDTLHDAGIRVMGYINSMMVDASLKGQHQRNLYQEALSRGYLVKKADGSPYPITNTDFDAGLLDLSNPAARRWYKDIIRDNLIGSGLSGWMADFAEALPFDAVLYNGQTGAAYHNRYVEEWARLNREALEETGRLGDIVFFNRAGFTRSTRYSTLFWEGDQTVTWDEHDGFRSALLALINGGFSGITLNHSDIGGYTSLSKWGLGYSREKELLLRWMEANAFTAAFRTHEGNQPEENAQFYSDNDTLNAFARWARVYAALAPYRSQFIREAANKGYPLVRHPMLHYPEDAELAGLKDHFLLGSDVLVAPIVNKQRTWKKVYFPAGTWINVWTGKAYGDAGKPTQPWWNRFNPANGRWAWVPAPLNQPPVFIRADSPWRNQVISALRRAWKG</sequence>
<evidence type="ECO:0000259" key="4">
    <source>
        <dbReference type="Pfam" id="PF01055"/>
    </source>
</evidence>
<dbReference type="Pfam" id="PF01055">
    <property type="entry name" value="Glyco_hydro_31_2nd"/>
    <property type="match status" value="1"/>
</dbReference>
<evidence type="ECO:0000256" key="1">
    <source>
        <dbReference type="ARBA" id="ARBA00007806"/>
    </source>
</evidence>
<dbReference type="RefSeq" id="WP_369601050.1">
    <property type="nucleotide sequence ID" value="NZ_CP154858.1"/>
</dbReference>
<feature type="signal peptide" evidence="3">
    <location>
        <begin position="1"/>
        <end position="20"/>
    </location>
</feature>
<dbReference type="PANTHER" id="PTHR46959:SF2">
    <property type="entry name" value="SULFOQUINOVOSIDASE"/>
    <property type="match status" value="1"/>
</dbReference>
<dbReference type="InterPro" id="IPR017853">
    <property type="entry name" value="GH"/>
</dbReference>
<dbReference type="CDD" id="cd14752">
    <property type="entry name" value="GH31_N"/>
    <property type="match status" value="1"/>
</dbReference>
<dbReference type="Gene3D" id="2.60.40.1760">
    <property type="entry name" value="glycosyl hydrolase (family 31)"/>
    <property type="match status" value="1"/>
</dbReference>
<dbReference type="AlphaFoldDB" id="A0AB39UV63"/>
<keyword evidence="2 6" id="KW-0378">Hydrolase</keyword>
<dbReference type="PANTHER" id="PTHR46959">
    <property type="entry name" value="SULFOQUINOVOSIDASE"/>
    <property type="match status" value="1"/>
</dbReference>
<dbReference type="Pfam" id="PF21365">
    <property type="entry name" value="Glyco_hydro_31_3rd"/>
    <property type="match status" value="1"/>
</dbReference>
<dbReference type="EMBL" id="CP154858">
    <property type="protein sequence ID" value="XDT72029.1"/>
    <property type="molecule type" value="Genomic_DNA"/>
</dbReference>
<dbReference type="InterPro" id="IPR044112">
    <property type="entry name" value="YihQ_TIM-like"/>
</dbReference>
<dbReference type="Gene3D" id="3.20.20.80">
    <property type="entry name" value="Glycosidases"/>
    <property type="match status" value="1"/>
</dbReference>
<dbReference type="Gene3D" id="2.60.40.1180">
    <property type="entry name" value="Golgi alpha-mannosidase II"/>
    <property type="match status" value="1"/>
</dbReference>
<dbReference type="SUPFAM" id="SSF74650">
    <property type="entry name" value="Galactose mutarotase-like"/>
    <property type="match status" value="1"/>
</dbReference>
<feature type="domain" description="Glycosyl hydrolase family 31 C-terminal" evidence="5">
    <location>
        <begin position="627"/>
        <end position="727"/>
    </location>
</feature>